<keyword evidence="5 15" id="KW-1133">Transmembrane helix</keyword>
<evidence type="ECO:0000256" key="12">
    <source>
        <dbReference type="ARBA" id="ARBA00044710"/>
    </source>
</evidence>
<gene>
    <name evidence="17" type="ORF">EVOR1521_LOCUS13646</name>
</gene>
<keyword evidence="14" id="KW-0813">Transport</keyword>
<evidence type="ECO:0000256" key="2">
    <source>
        <dbReference type="ARBA" id="ARBA00010992"/>
    </source>
</evidence>
<comment type="similarity">
    <text evidence="2 14">Belongs to the major facilitator superfamily. Sugar transporter (TC 2.A.1.1) family.</text>
</comment>
<evidence type="ECO:0000256" key="5">
    <source>
        <dbReference type="ARBA" id="ARBA00022989"/>
    </source>
</evidence>
<comment type="subunit">
    <text evidence="3">Homodimer.</text>
</comment>
<protein>
    <recommendedName>
        <fullName evidence="13">Hexose transporter 1</fullName>
    </recommendedName>
</protein>
<dbReference type="EMBL" id="CAUJNA010001546">
    <property type="protein sequence ID" value="CAJ1387613.1"/>
    <property type="molecule type" value="Genomic_DNA"/>
</dbReference>
<dbReference type="GO" id="GO:0005351">
    <property type="term" value="F:carbohydrate:proton symporter activity"/>
    <property type="evidence" value="ECO:0007669"/>
    <property type="project" value="TreeGrafter"/>
</dbReference>
<feature type="transmembrane region" description="Helical" evidence="15">
    <location>
        <begin position="324"/>
        <end position="343"/>
    </location>
</feature>
<feature type="transmembrane region" description="Helical" evidence="15">
    <location>
        <begin position="92"/>
        <end position="113"/>
    </location>
</feature>
<accession>A0AA36IH84</accession>
<dbReference type="InterPro" id="IPR005829">
    <property type="entry name" value="Sugar_transporter_CS"/>
</dbReference>
<dbReference type="InterPro" id="IPR005828">
    <property type="entry name" value="MFS_sugar_transport-like"/>
</dbReference>
<evidence type="ECO:0000256" key="9">
    <source>
        <dbReference type="ARBA" id="ARBA00044656"/>
    </source>
</evidence>
<feature type="transmembrane region" description="Helical" evidence="15">
    <location>
        <begin position="149"/>
        <end position="166"/>
    </location>
</feature>
<comment type="caution">
    <text evidence="17">The sequence shown here is derived from an EMBL/GenBank/DDBJ whole genome shotgun (WGS) entry which is preliminary data.</text>
</comment>
<comment type="catalytic activity">
    <reaction evidence="12">
        <text>D-fructose(out) = D-fructose(in)</text>
        <dbReference type="Rhea" id="RHEA:60372"/>
        <dbReference type="ChEBI" id="CHEBI:37721"/>
    </reaction>
    <physiologicalReaction direction="left-to-right" evidence="12">
        <dbReference type="Rhea" id="RHEA:60373"/>
    </physiologicalReaction>
</comment>
<evidence type="ECO:0000256" key="11">
    <source>
        <dbReference type="ARBA" id="ARBA00044668"/>
    </source>
</evidence>
<evidence type="ECO:0000256" key="14">
    <source>
        <dbReference type="RuleBase" id="RU003346"/>
    </source>
</evidence>
<evidence type="ECO:0000256" key="13">
    <source>
        <dbReference type="ARBA" id="ARBA00044780"/>
    </source>
</evidence>
<dbReference type="PANTHER" id="PTHR48022:SF2">
    <property type="entry name" value="PLASTIDIC GLUCOSE TRANSPORTER 4"/>
    <property type="match status" value="1"/>
</dbReference>
<evidence type="ECO:0000256" key="8">
    <source>
        <dbReference type="ARBA" id="ARBA00044648"/>
    </source>
</evidence>
<sequence>MNPSLRATGIAILSALGALLFGLDIGYIAPILECASFKRDVAHLADWQNPGVRIDDYTAGFIVGIFSIGCIVSSLPPVSAYFLNVWGRRSSIILGSAVFLLGSLLQVFAWSIVTILCGRFVSGLSIGLLSAVVSLYQSELAPPALRGRLTSMYQLMLTLGILLAAFVDHELVHLDHGWRAAIALQMAPALALLLAMPWMPRSPRWLVQQDRVDEALAALKLVREEPAAEAELAEIVASHRKAKVLGESSWKELCQGRTGHLLLVGVALQMLQQLVGMNALMYFGPRMFADIGMNPTLFQTLSNLVNFLATFPALLFADQYGRCSLLWWSAAGMVVACSTISSVGGRFVLANSDGTYTSTSGTASYVIVAMMFLFVINFAYGWGPIVWVYTSEMFPLRCRSQCVAATTCANWVGNFLVAQCTPVLLGHVGFLTFYIYGAFAFLALLLARWLPETRGVPLEQMDRVFDDKLGLPCKSHGPLGEALLSHLKQLEA</sequence>
<feature type="transmembrane region" description="Helical" evidence="15">
    <location>
        <begin position="261"/>
        <end position="284"/>
    </location>
</feature>
<evidence type="ECO:0000313" key="18">
    <source>
        <dbReference type="Proteomes" id="UP001178507"/>
    </source>
</evidence>
<dbReference type="SUPFAM" id="SSF103473">
    <property type="entry name" value="MFS general substrate transporter"/>
    <property type="match status" value="1"/>
</dbReference>
<evidence type="ECO:0000259" key="16">
    <source>
        <dbReference type="PROSITE" id="PS50850"/>
    </source>
</evidence>
<dbReference type="InterPro" id="IPR020846">
    <property type="entry name" value="MFS_dom"/>
</dbReference>
<dbReference type="InterPro" id="IPR003663">
    <property type="entry name" value="Sugar/inositol_transpt"/>
</dbReference>
<feature type="transmembrane region" description="Helical" evidence="15">
    <location>
        <begin position="431"/>
        <end position="451"/>
    </location>
</feature>
<comment type="catalytic activity">
    <reaction evidence="9">
        <text>D-xylose(out) = D-xylose(in)</text>
        <dbReference type="Rhea" id="RHEA:78427"/>
        <dbReference type="ChEBI" id="CHEBI:53455"/>
    </reaction>
    <physiologicalReaction direction="left-to-right" evidence="9">
        <dbReference type="Rhea" id="RHEA:78428"/>
    </physiologicalReaction>
</comment>
<proteinExistence type="inferred from homology"/>
<keyword evidence="18" id="KW-1185">Reference proteome</keyword>
<keyword evidence="4 15" id="KW-0812">Transmembrane</keyword>
<evidence type="ECO:0000256" key="15">
    <source>
        <dbReference type="SAM" id="Phobius"/>
    </source>
</evidence>
<feature type="transmembrane region" description="Helical" evidence="15">
    <location>
        <begin position="178"/>
        <end position="199"/>
    </location>
</feature>
<evidence type="ECO:0000256" key="6">
    <source>
        <dbReference type="ARBA" id="ARBA00023136"/>
    </source>
</evidence>
<dbReference type="InterPro" id="IPR050360">
    <property type="entry name" value="MFS_Sugar_Transporters"/>
</dbReference>
<dbReference type="NCBIfam" id="TIGR00879">
    <property type="entry name" value="SP"/>
    <property type="match status" value="1"/>
</dbReference>
<dbReference type="Proteomes" id="UP001178507">
    <property type="component" value="Unassembled WGS sequence"/>
</dbReference>
<dbReference type="AlphaFoldDB" id="A0AA36IH84"/>
<feature type="transmembrane region" description="Helical" evidence="15">
    <location>
        <begin position="296"/>
        <end position="317"/>
    </location>
</feature>
<dbReference type="PROSITE" id="PS00217">
    <property type="entry name" value="SUGAR_TRANSPORT_2"/>
    <property type="match status" value="1"/>
</dbReference>
<comment type="catalytic activity">
    <reaction evidence="11">
        <text>D-glucosamine(out) = D-glucosamine(in)</text>
        <dbReference type="Rhea" id="RHEA:78423"/>
        <dbReference type="ChEBI" id="CHEBI:58723"/>
    </reaction>
    <physiologicalReaction direction="left-to-right" evidence="11">
        <dbReference type="Rhea" id="RHEA:78424"/>
    </physiologicalReaction>
</comment>
<organism evidence="17 18">
    <name type="scientific">Effrenium voratum</name>
    <dbReference type="NCBI Taxonomy" id="2562239"/>
    <lineage>
        <taxon>Eukaryota</taxon>
        <taxon>Sar</taxon>
        <taxon>Alveolata</taxon>
        <taxon>Dinophyceae</taxon>
        <taxon>Suessiales</taxon>
        <taxon>Symbiodiniaceae</taxon>
        <taxon>Effrenium</taxon>
    </lineage>
</organism>
<evidence type="ECO:0000256" key="3">
    <source>
        <dbReference type="ARBA" id="ARBA00011738"/>
    </source>
</evidence>
<dbReference type="PRINTS" id="PR00171">
    <property type="entry name" value="SUGRTRNSPORT"/>
</dbReference>
<evidence type="ECO:0000256" key="1">
    <source>
        <dbReference type="ARBA" id="ARBA00004141"/>
    </source>
</evidence>
<comment type="catalytic activity">
    <reaction evidence="7">
        <text>D-galactose(in) = D-galactose(out)</text>
        <dbReference type="Rhea" id="RHEA:34915"/>
        <dbReference type="ChEBI" id="CHEBI:4139"/>
    </reaction>
    <physiologicalReaction direction="right-to-left" evidence="7">
        <dbReference type="Rhea" id="RHEA:34917"/>
    </physiologicalReaction>
</comment>
<evidence type="ECO:0000256" key="10">
    <source>
        <dbReference type="ARBA" id="ARBA00044662"/>
    </source>
</evidence>
<feature type="transmembrane region" description="Helical" evidence="15">
    <location>
        <begin position="363"/>
        <end position="390"/>
    </location>
</feature>
<feature type="transmembrane region" description="Helical" evidence="15">
    <location>
        <begin position="58"/>
        <end position="83"/>
    </location>
</feature>
<feature type="transmembrane region" description="Helical" evidence="15">
    <location>
        <begin position="119"/>
        <end position="137"/>
    </location>
</feature>
<dbReference type="PROSITE" id="PS50850">
    <property type="entry name" value="MFS"/>
    <property type="match status" value="1"/>
</dbReference>
<keyword evidence="6 15" id="KW-0472">Membrane</keyword>
<dbReference type="Pfam" id="PF00083">
    <property type="entry name" value="Sugar_tr"/>
    <property type="match status" value="1"/>
</dbReference>
<reference evidence="17" key="1">
    <citation type="submission" date="2023-08" db="EMBL/GenBank/DDBJ databases">
        <authorList>
            <person name="Chen Y."/>
            <person name="Shah S."/>
            <person name="Dougan E. K."/>
            <person name="Thang M."/>
            <person name="Chan C."/>
        </authorList>
    </citation>
    <scope>NUCLEOTIDE SEQUENCE</scope>
</reference>
<dbReference type="InterPro" id="IPR036259">
    <property type="entry name" value="MFS_trans_sf"/>
</dbReference>
<name>A0AA36IH84_9DINO</name>
<comment type="subcellular location">
    <subcellularLocation>
        <location evidence="1">Membrane</location>
        <topology evidence="1">Multi-pass membrane protein</topology>
    </subcellularLocation>
</comment>
<evidence type="ECO:0000313" key="17">
    <source>
        <dbReference type="EMBL" id="CAJ1387613.1"/>
    </source>
</evidence>
<comment type="catalytic activity">
    <reaction evidence="10">
        <text>D-mannose(out) = D-mannose(in)</text>
        <dbReference type="Rhea" id="RHEA:78391"/>
        <dbReference type="ChEBI" id="CHEBI:4208"/>
    </reaction>
    <physiologicalReaction direction="left-to-right" evidence="10">
        <dbReference type="Rhea" id="RHEA:78392"/>
    </physiologicalReaction>
</comment>
<comment type="catalytic activity">
    <reaction evidence="8">
        <text>D-glucose(out) = D-glucose(in)</text>
        <dbReference type="Rhea" id="RHEA:60376"/>
        <dbReference type="ChEBI" id="CHEBI:4167"/>
    </reaction>
    <physiologicalReaction direction="left-to-right" evidence="8">
        <dbReference type="Rhea" id="RHEA:60377"/>
    </physiologicalReaction>
</comment>
<evidence type="ECO:0000256" key="4">
    <source>
        <dbReference type="ARBA" id="ARBA00022692"/>
    </source>
</evidence>
<dbReference type="GO" id="GO:0016020">
    <property type="term" value="C:membrane"/>
    <property type="evidence" value="ECO:0007669"/>
    <property type="project" value="UniProtKB-SubCell"/>
</dbReference>
<evidence type="ECO:0000256" key="7">
    <source>
        <dbReference type="ARBA" id="ARBA00044637"/>
    </source>
</evidence>
<feature type="domain" description="Major facilitator superfamily (MFS) profile" evidence="16">
    <location>
        <begin position="10"/>
        <end position="455"/>
    </location>
</feature>
<dbReference type="PANTHER" id="PTHR48022">
    <property type="entry name" value="PLASTIDIC GLUCOSE TRANSPORTER 4"/>
    <property type="match status" value="1"/>
</dbReference>
<dbReference type="Gene3D" id="1.20.1250.20">
    <property type="entry name" value="MFS general substrate transporter like domains"/>
    <property type="match status" value="1"/>
</dbReference>